<name>A0A916ZMX1_9FLAO</name>
<dbReference type="InterPro" id="IPR002884">
    <property type="entry name" value="P_dom"/>
</dbReference>
<dbReference type="Proteomes" id="UP000599688">
    <property type="component" value="Unassembled WGS sequence"/>
</dbReference>
<dbReference type="GO" id="GO:0006508">
    <property type="term" value="P:proteolysis"/>
    <property type="evidence" value="ECO:0007669"/>
    <property type="project" value="UniProtKB-KW"/>
</dbReference>
<dbReference type="Gene3D" id="2.60.40.10">
    <property type="entry name" value="Immunoglobulins"/>
    <property type="match status" value="1"/>
</dbReference>
<evidence type="ECO:0000313" key="6">
    <source>
        <dbReference type="EMBL" id="GGE05548.1"/>
    </source>
</evidence>
<organism evidence="6 7">
    <name type="scientific">Psychroflexus salis</name>
    <dbReference type="NCBI Taxonomy" id="1526574"/>
    <lineage>
        <taxon>Bacteria</taxon>
        <taxon>Pseudomonadati</taxon>
        <taxon>Bacteroidota</taxon>
        <taxon>Flavobacteriia</taxon>
        <taxon>Flavobacteriales</taxon>
        <taxon>Flavobacteriaceae</taxon>
        <taxon>Psychroflexus</taxon>
    </lineage>
</organism>
<protein>
    <recommendedName>
        <fullName evidence="5">P/Homo B domain-containing protein</fullName>
    </recommendedName>
</protein>
<proteinExistence type="predicted"/>
<dbReference type="InterPro" id="IPR024079">
    <property type="entry name" value="MetalloPept_cat_dom_sf"/>
</dbReference>
<dbReference type="Pfam" id="PF01483">
    <property type="entry name" value="P_proprotein"/>
    <property type="match status" value="1"/>
</dbReference>
<keyword evidence="1" id="KW-0645">Protease</keyword>
<dbReference type="SUPFAM" id="SSF55486">
    <property type="entry name" value="Metalloproteases ('zincins'), catalytic domain"/>
    <property type="match status" value="1"/>
</dbReference>
<feature type="chain" id="PRO_5037409975" description="P/Homo B domain-containing protein" evidence="4">
    <location>
        <begin position="26"/>
        <end position="900"/>
    </location>
</feature>
<dbReference type="Pfam" id="PF18962">
    <property type="entry name" value="Por_Secre_tail"/>
    <property type="match status" value="1"/>
</dbReference>
<dbReference type="GO" id="GO:0004252">
    <property type="term" value="F:serine-type endopeptidase activity"/>
    <property type="evidence" value="ECO:0007669"/>
    <property type="project" value="InterPro"/>
</dbReference>
<dbReference type="PROSITE" id="PS51829">
    <property type="entry name" value="P_HOMO_B"/>
    <property type="match status" value="1"/>
</dbReference>
<sequence>MHSILHFKKILTLSVFFIFCLSSFAQQTNYWEQVVSPYIQKSSQATTFKNYYTYQLDTEAFKTALKNSPHRFSNQKSTVEIVFPSFNGELESFRIYETEVLSSALAEKFPSIKTYIGVSTKNRETKLNFSLTPQGVFGMLVQNQQTLFVNPFSAENEIYMVFNKKQAKQEFTDKMLCEADDIMEQTNLGTSYDNVPSLVDNSTLKRYRLALACSSSYSNFHLAQASVPETASNQVKLSAVLAAMVVTINRVNFIYERDVAVTLQLVANNEDLIQLDAQTDPYSDTGNDININQAQIDAAIGNSSYDIGHVFNTGGGGAASFQSVCNPQFKAAAYTGLPNPVGDPFDVDYVAHEIGHQFGGSHTFNNECGGARSSFTAVEPGSGSTIMAYAGICPQNVQNNSDAYFHIASVFQMQNFISTGGGLFCAESIDITNTPPSIDVPLQNYTLPVNTPFYLDVTASDADGDELTYTWEQLDNETDSPQPPLPLNIGGPNFRSLSPTTNSIRYFPNLNSVVNNFNQTWEVLPAIGRQMEFAVLVRDNNLEAGQNVFDTTNLTFINSSAFEVTSQSESDIIWEVGETETITWNVANTNQAPVNSNLVDILLSTNSGQDFDLVLASNVPNTGSVDVTVPDVFGPACRVMVRASDHIFFNVNTANFSINSDGQLECEEVANTTPVSIPEGLGQNDPGPAATSVISIDESLIIESISVSLDITHTYIQDLGILLIGPNTENVTLFNRNCLNQGGIAVEFSDFGSPIPDTCPDPLAGTFQPATGNLNQWVGTNAQGDWTLQLQDFWNEDTGQLNSWSIEVCASSLSTINLEANRFSIIPNPNTGRFQINFKSLSSSNLTGQLFDLQGKLIQNIQLRPGVLRQSVQLENLQNGMYLFKVIDGQNSFVEKLLIR</sequence>
<dbReference type="SUPFAM" id="SSF49785">
    <property type="entry name" value="Galactose-binding domain-like"/>
    <property type="match status" value="1"/>
</dbReference>
<dbReference type="RefSeq" id="WP_188405095.1">
    <property type="nucleotide sequence ID" value="NZ_BMGL01000002.1"/>
</dbReference>
<evidence type="ECO:0000256" key="4">
    <source>
        <dbReference type="SAM" id="SignalP"/>
    </source>
</evidence>
<comment type="caution">
    <text evidence="6">The sequence shown here is derived from an EMBL/GenBank/DDBJ whole genome shotgun (WGS) entry which is preliminary data.</text>
</comment>
<reference evidence="6 7" key="1">
    <citation type="journal article" date="2014" name="Int. J. Syst. Evol. Microbiol.">
        <title>Complete genome sequence of Corynebacterium casei LMG S-19264T (=DSM 44701T), isolated from a smear-ripened cheese.</title>
        <authorList>
            <consortium name="US DOE Joint Genome Institute (JGI-PGF)"/>
            <person name="Walter F."/>
            <person name="Albersmeier A."/>
            <person name="Kalinowski J."/>
            <person name="Ruckert C."/>
        </authorList>
    </citation>
    <scope>NUCLEOTIDE SEQUENCE [LARGE SCALE GENOMIC DNA]</scope>
    <source>
        <strain evidence="6 7">CGMCC 1.12925</strain>
    </source>
</reference>
<keyword evidence="3" id="KW-0378">Hydrolase</keyword>
<evidence type="ECO:0000256" key="3">
    <source>
        <dbReference type="ARBA" id="ARBA00022801"/>
    </source>
</evidence>
<feature type="domain" description="P/Homo B" evidence="5">
    <location>
        <begin position="659"/>
        <end position="814"/>
    </location>
</feature>
<keyword evidence="2 4" id="KW-0732">Signal</keyword>
<feature type="signal peptide" evidence="4">
    <location>
        <begin position="1"/>
        <end position="25"/>
    </location>
</feature>
<keyword evidence="7" id="KW-1185">Reference proteome</keyword>
<dbReference type="NCBIfam" id="TIGR04183">
    <property type="entry name" value="Por_Secre_tail"/>
    <property type="match status" value="1"/>
</dbReference>
<dbReference type="InterPro" id="IPR026444">
    <property type="entry name" value="Secre_tail"/>
</dbReference>
<dbReference type="Pfam" id="PF13583">
    <property type="entry name" value="Reprolysin_4"/>
    <property type="match status" value="1"/>
</dbReference>
<dbReference type="AlphaFoldDB" id="A0A916ZMX1"/>
<dbReference type="EMBL" id="BMGL01000002">
    <property type="protein sequence ID" value="GGE05548.1"/>
    <property type="molecule type" value="Genomic_DNA"/>
</dbReference>
<dbReference type="Gene3D" id="2.60.120.260">
    <property type="entry name" value="Galactose-binding domain-like"/>
    <property type="match status" value="1"/>
</dbReference>
<dbReference type="InterPro" id="IPR013783">
    <property type="entry name" value="Ig-like_fold"/>
</dbReference>
<gene>
    <name evidence="6" type="ORF">GCM10010831_04040</name>
</gene>
<evidence type="ECO:0000256" key="1">
    <source>
        <dbReference type="ARBA" id="ARBA00022670"/>
    </source>
</evidence>
<evidence type="ECO:0000313" key="7">
    <source>
        <dbReference type="Proteomes" id="UP000599688"/>
    </source>
</evidence>
<dbReference type="InterPro" id="IPR008979">
    <property type="entry name" value="Galactose-bd-like_sf"/>
</dbReference>
<dbReference type="Gene3D" id="3.40.390.10">
    <property type="entry name" value="Collagenase (Catalytic Domain)"/>
    <property type="match status" value="1"/>
</dbReference>
<dbReference type="GO" id="GO:0008237">
    <property type="term" value="F:metallopeptidase activity"/>
    <property type="evidence" value="ECO:0007669"/>
    <property type="project" value="InterPro"/>
</dbReference>
<accession>A0A916ZMX1</accession>
<evidence type="ECO:0000256" key="2">
    <source>
        <dbReference type="ARBA" id="ARBA00022729"/>
    </source>
</evidence>
<evidence type="ECO:0000259" key="5">
    <source>
        <dbReference type="PROSITE" id="PS51829"/>
    </source>
</evidence>